<evidence type="ECO:0000259" key="4">
    <source>
        <dbReference type="PROSITE" id="PS50042"/>
    </source>
</evidence>
<dbReference type="PANTHER" id="PTHR24567">
    <property type="entry name" value="CRP FAMILY TRANSCRIPTIONAL REGULATORY PROTEIN"/>
    <property type="match status" value="1"/>
</dbReference>
<feature type="domain" description="HTH crp-type" evidence="5">
    <location>
        <begin position="148"/>
        <end position="221"/>
    </location>
</feature>
<dbReference type="STRING" id="1122155.SAMN02745158_02007"/>
<dbReference type="Pfam" id="PF13545">
    <property type="entry name" value="HTH_Crp_2"/>
    <property type="match status" value="1"/>
</dbReference>
<accession>A0A1M4XKU7</accession>
<organism evidence="6 7">
    <name type="scientific">Lactonifactor longoviformis DSM 17459</name>
    <dbReference type="NCBI Taxonomy" id="1122155"/>
    <lineage>
        <taxon>Bacteria</taxon>
        <taxon>Bacillati</taxon>
        <taxon>Bacillota</taxon>
        <taxon>Clostridia</taxon>
        <taxon>Eubacteriales</taxon>
        <taxon>Clostridiaceae</taxon>
        <taxon>Lactonifactor</taxon>
    </lineage>
</organism>
<dbReference type="GO" id="GO:0003700">
    <property type="term" value="F:DNA-binding transcription factor activity"/>
    <property type="evidence" value="ECO:0007669"/>
    <property type="project" value="TreeGrafter"/>
</dbReference>
<dbReference type="InterPro" id="IPR050397">
    <property type="entry name" value="Env_Response_Regulators"/>
</dbReference>
<reference evidence="6 7" key="1">
    <citation type="submission" date="2016-11" db="EMBL/GenBank/DDBJ databases">
        <authorList>
            <person name="Jaros S."/>
            <person name="Januszkiewicz K."/>
            <person name="Wedrychowicz H."/>
        </authorList>
    </citation>
    <scope>NUCLEOTIDE SEQUENCE [LARGE SCALE GENOMIC DNA]</scope>
    <source>
        <strain evidence="6 7">DSM 17459</strain>
    </source>
</reference>
<proteinExistence type="predicted"/>
<dbReference type="Proteomes" id="UP000184245">
    <property type="component" value="Unassembled WGS sequence"/>
</dbReference>
<dbReference type="GO" id="GO:0016301">
    <property type="term" value="F:kinase activity"/>
    <property type="evidence" value="ECO:0007669"/>
    <property type="project" value="UniProtKB-KW"/>
</dbReference>
<keyword evidence="2" id="KW-0238">DNA-binding</keyword>
<feature type="domain" description="Cyclic nucleotide-binding" evidence="4">
    <location>
        <begin position="14"/>
        <end position="82"/>
    </location>
</feature>
<dbReference type="PROSITE" id="PS50042">
    <property type="entry name" value="CNMP_BINDING_3"/>
    <property type="match status" value="1"/>
</dbReference>
<keyword evidence="1" id="KW-0805">Transcription regulation</keyword>
<gene>
    <name evidence="6" type="ORF">SAMN02745158_02007</name>
</gene>
<dbReference type="GO" id="GO:0005829">
    <property type="term" value="C:cytosol"/>
    <property type="evidence" value="ECO:0007669"/>
    <property type="project" value="TreeGrafter"/>
</dbReference>
<evidence type="ECO:0000256" key="3">
    <source>
        <dbReference type="ARBA" id="ARBA00023163"/>
    </source>
</evidence>
<dbReference type="RefSeq" id="WP_072851270.1">
    <property type="nucleotide sequence ID" value="NZ_FQVI01000009.1"/>
</dbReference>
<sequence length="229" mass="26377">MRDIVRNEVKKLKIFQEVPESLIQTILNQAQIVDYEKKEMIYRAKESVGFVYIVLDGEAVVYNITKHGNRKVIFILGKGSLLNYNIISKTQASVFCEAASGLTVLKIPQTLFVKMMEQEPAWMCAVMREYERYIWRLSHQLKNTTGNMYLERKIAAKLWKLGRDFGVQTSAGVKIDIEMTMNLMADLVGAPRENVSRACKNLSNQDLIVYKNKHFWIPDPEELAGFYKA</sequence>
<dbReference type="SMART" id="SM00100">
    <property type="entry name" value="cNMP"/>
    <property type="match status" value="1"/>
</dbReference>
<name>A0A1M4XKU7_9CLOT</name>
<dbReference type="InterPro" id="IPR014710">
    <property type="entry name" value="RmlC-like_jellyroll"/>
</dbReference>
<evidence type="ECO:0000256" key="2">
    <source>
        <dbReference type="ARBA" id="ARBA00023125"/>
    </source>
</evidence>
<dbReference type="Gene3D" id="1.10.10.10">
    <property type="entry name" value="Winged helix-like DNA-binding domain superfamily/Winged helix DNA-binding domain"/>
    <property type="match status" value="1"/>
</dbReference>
<evidence type="ECO:0000313" key="7">
    <source>
        <dbReference type="Proteomes" id="UP000184245"/>
    </source>
</evidence>
<dbReference type="PANTHER" id="PTHR24567:SF74">
    <property type="entry name" value="HTH-TYPE TRANSCRIPTIONAL REGULATOR ARCR"/>
    <property type="match status" value="1"/>
</dbReference>
<dbReference type="CDD" id="cd00038">
    <property type="entry name" value="CAP_ED"/>
    <property type="match status" value="1"/>
</dbReference>
<dbReference type="EMBL" id="FQVI01000009">
    <property type="protein sequence ID" value="SHE94070.1"/>
    <property type="molecule type" value="Genomic_DNA"/>
</dbReference>
<keyword evidence="7" id="KW-1185">Reference proteome</keyword>
<evidence type="ECO:0000313" key="6">
    <source>
        <dbReference type="EMBL" id="SHE94070.1"/>
    </source>
</evidence>
<dbReference type="Gene3D" id="2.60.120.10">
    <property type="entry name" value="Jelly Rolls"/>
    <property type="match status" value="1"/>
</dbReference>
<dbReference type="InterPro" id="IPR036388">
    <property type="entry name" value="WH-like_DNA-bd_sf"/>
</dbReference>
<keyword evidence="6" id="KW-0808">Transferase</keyword>
<dbReference type="InterPro" id="IPR018490">
    <property type="entry name" value="cNMP-bd_dom_sf"/>
</dbReference>
<dbReference type="SUPFAM" id="SSF46785">
    <property type="entry name" value="Winged helix' DNA-binding domain"/>
    <property type="match status" value="1"/>
</dbReference>
<keyword evidence="6" id="KW-0418">Kinase</keyword>
<dbReference type="OrthoDB" id="1706474at2"/>
<dbReference type="InterPro" id="IPR012318">
    <property type="entry name" value="HTH_CRP"/>
</dbReference>
<dbReference type="InterPro" id="IPR000595">
    <property type="entry name" value="cNMP-bd_dom"/>
</dbReference>
<evidence type="ECO:0000259" key="5">
    <source>
        <dbReference type="PROSITE" id="PS51063"/>
    </source>
</evidence>
<evidence type="ECO:0000256" key="1">
    <source>
        <dbReference type="ARBA" id="ARBA00023015"/>
    </source>
</evidence>
<dbReference type="GO" id="GO:0003677">
    <property type="term" value="F:DNA binding"/>
    <property type="evidence" value="ECO:0007669"/>
    <property type="project" value="UniProtKB-KW"/>
</dbReference>
<protein>
    <submittedName>
        <fullName evidence="6">cAMP-binding domain of CRP or a regulatory subunit of cAMP-dependent protein kinases</fullName>
    </submittedName>
</protein>
<keyword evidence="3" id="KW-0804">Transcription</keyword>
<dbReference type="InterPro" id="IPR036390">
    <property type="entry name" value="WH_DNA-bd_sf"/>
</dbReference>
<dbReference type="Pfam" id="PF00027">
    <property type="entry name" value="cNMP_binding"/>
    <property type="match status" value="1"/>
</dbReference>
<dbReference type="AlphaFoldDB" id="A0A1M4XKU7"/>
<dbReference type="SUPFAM" id="SSF51206">
    <property type="entry name" value="cAMP-binding domain-like"/>
    <property type="match status" value="1"/>
</dbReference>
<dbReference type="PROSITE" id="PS51063">
    <property type="entry name" value="HTH_CRP_2"/>
    <property type="match status" value="1"/>
</dbReference>